<evidence type="ECO:0000313" key="1">
    <source>
        <dbReference type="EMBL" id="KAK9002191.1"/>
    </source>
</evidence>
<evidence type="ECO:0000313" key="2">
    <source>
        <dbReference type="Proteomes" id="UP001396334"/>
    </source>
</evidence>
<sequence length="97" mass="11019">MKTIVTCRKKNEGLNVKTEDHNNPAKLLLLPNLGLDEAHVAGKLRETLRNEVPGDFGVPKARALIRWTRALHIDERLRPFIEEAVEDEKLLEVLVTT</sequence>
<proteinExistence type="predicted"/>
<protein>
    <submittedName>
        <fullName evidence="1">Uncharacterized protein</fullName>
    </submittedName>
</protein>
<gene>
    <name evidence="1" type="ORF">V6N11_024877</name>
</gene>
<name>A0ABR2QNE7_9ROSI</name>
<organism evidence="1 2">
    <name type="scientific">Hibiscus sabdariffa</name>
    <name type="common">roselle</name>
    <dbReference type="NCBI Taxonomy" id="183260"/>
    <lineage>
        <taxon>Eukaryota</taxon>
        <taxon>Viridiplantae</taxon>
        <taxon>Streptophyta</taxon>
        <taxon>Embryophyta</taxon>
        <taxon>Tracheophyta</taxon>
        <taxon>Spermatophyta</taxon>
        <taxon>Magnoliopsida</taxon>
        <taxon>eudicotyledons</taxon>
        <taxon>Gunneridae</taxon>
        <taxon>Pentapetalae</taxon>
        <taxon>rosids</taxon>
        <taxon>malvids</taxon>
        <taxon>Malvales</taxon>
        <taxon>Malvaceae</taxon>
        <taxon>Malvoideae</taxon>
        <taxon>Hibiscus</taxon>
    </lineage>
</organism>
<accession>A0ABR2QNE7</accession>
<dbReference type="EMBL" id="JBBPBN010000035">
    <property type="protein sequence ID" value="KAK9002191.1"/>
    <property type="molecule type" value="Genomic_DNA"/>
</dbReference>
<keyword evidence="2" id="KW-1185">Reference proteome</keyword>
<reference evidence="1 2" key="1">
    <citation type="journal article" date="2024" name="G3 (Bethesda)">
        <title>Genome assembly of Hibiscus sabdariffa L. provides insights into metabolisms of medicinal natural products.</title>
        <authorList>
            <person name="Kim T."/>
        </authorList>
    </citation>
    <scope>NUCLEOTIDE SEQUENCE [LARGE SCALE GENOMIC DNA]</scope>
    <source>
        <strain evidence="1">TK-2024</strain>
        <tissue evidence="1">Old leaves</tissue>
    </source>
</reference>
<dbReference type="Proteomes" id="UP001396334">
    <property type="component" value="Unassembled WGS sequence"/>
</dbReference>
<comment type="caution">
    <text evidence="1">The sequence shown here is derived from an EMBL/GenBank/DDBJ whole genome shotgun (WGS) entry which is preliminary data.</text>
</comment>